<feature type="chain" id="PRO_5047247514" description="Cation efflux protein transmembrane domain-containing protein" evidence="7">
    <location>
        <begin position="27"/>
        <end position="676"/>
    </location>
</feature>
<dbReference type="EMBL" id="JAWRVI010000016">
    <property type="protein sequence ID" value="KAK4090305.1"/>
    <property type="molecule type" value="Genomic_DNA"/>
</dbReference>
<dbReference type="Proteomes" id="UP001287286">
    <property type="component" value="Unassembled WGS sequence"/>
</dbReference>
<keyword evidence="7" id="KW-0732">Signal</keyword>
<evidence type="ECO:0000259" key="8">
    <source>
        <dbReference type="Pfam" id="PF01545"/>
    </source>
</evidence>
<dbReference type="InterPro" id="IPR050291">
    <property type="entry name" value="CDF_Transporter"/>
</dbReference>
<organism evidence="9 10">
    <name type="scientific">Purpureocillium lilacinum</name>
    <name type="common">Paecilomyces lilacinus</name>
    <dbReference type="NCBI Taxonomy" id="33203"/>
    <lineage>
        <taxon>Eukaryota</taxon>
        <taxon>Fungi</taxon>
        <taxon>Dikarya</taxon>
        <taxon>Ascomycota</taxon>
        <taxon>Pezizomycotina</taxon>
        <taxon>Sordariomycetes</taxon>
        <taxon>Hypocreomycetidae</taxon>
        <taxon>Hypocreales</taxon>
        <taxon>Ophiocordycipitaceae</taxon>
        <taxon>Purpureocillium</taxon>
    </lineage>
</organism>
<keyword evidence="10" id="KW-1185">Reference proteome</keyword>
<evidence type="ECO:0000256" key="2">
    <source>
        <dbReference type="ARBA" id="ARBA00022448"/>
    </source>
</evidence>
<evidence type="ECO:0000313" key="10">
    <source>
        <dbReference type="Proteomes" id="UP001287286"/>
    </source>
</evidence>
<evidence type="ECO:0000256" key="5">
    <source>
        <dbReference type="ARBA" id="ARBA00023136"/>
    </source>
</evidence>
<protein>
    <recommendedName>
        <fullName evidence="8">Cation efflux protein transmembrane domain-containing protein</fullName>
    </recommendedName>
</protein>
<evidence type="ECO:0000256" key="7">
    <source>
        <dbReference type="SAM" id="SignalP"/>
    </source>
</evidence>
<dbReference type="PANTHER" id="PTHR43840">
    <property type="entry name" value="MITOCHONDRIAL METAL TRANSPORTER 1-RELATED"/>
    <property type="match status" value="1"/>
</dbReference>
<evidence type="ECO:0000256" key="1">
    <source>
        <dbReference type="ARBA" id="ARBA00004141"/>
    </source>
</evidence>
<dbReference type="InterPro" id="IPR036837">
    <property type="entry name" value="Cation_efflux_CTD_sf"/>
</dbReference>
<dbReference type="NCBIfam" id="TIGR01297">
    <property type="entry name" value="CDF"/>
    <property type="match status" value="1"/>
</dbReference>
<dbReference type="Pfam" id="PF01545">
    <property type="entry name" value="Cation_efflux"/>
    <property type="match status" value="1"/>
</dbReference>
<feature type="compositionally biased region" description="Basic residues" evidence="6">
    <location>
        <begin position="294"/>
        <end position="306"/>
    </location>
</feature>
<dbReference type="InterPro" id="IPR002524">
    <property type="entry name" value="Cation_efflux"/>
</dbReference>
<dbReference type="InterPro" id="IPR058533">
    <property type="entry name" value="Cation_efflux_TM"/>
</dbReference>
<feature type="compositionally biased region" description="Basic residues" evidence="6">
    <location>
        <begin position="145"/>
        <end position="154"/>
    </location>
</feature>
<dbReference type="InterPro" id="IPR027469">
    <property type="entry name" value="Cation_efflux_TMD_sf"/>
</dbReference>
<keyword evidence="4" id="KW-1133">Transmembrane helix</keyword>
<feature type="domain" description="Cation efflux protein transmembrane" evidence="8">
    <location>
        <begin position="326"/>
        <end position="543"/>
    </location>
</feature>
<sequence length="676" mass="70710">MSPQARRSTGLAVWCVSVSGATPAAAAAATARTRRGRGGRRPAAAVPASVPATTVVAASLVAAPAAAGRPGVGAVKGRAGGNGGGGGGVAVGAPVRAPAPPPSARAATTGRRRSTPGAGASDGSAQLPCGSGLPSMRTPYQQRRQLQHHRHRHHPEALSSSRTFANSPPLLTAAARTTAVSIARRGPHACQQTLGFSSTASRPLTRPLSSALSSSAPTLTSTSTPTSTSQSTSCGCGPSSHLHLFHHHNLDASVAVAPSVLLHLAPVRGRIRSLPGIMGAAQQQTRDHGDHGHGHGHGHGHHHHHHDNSYLISANKNDSGVRITRIGLLSNLGMAVAKFIGGWAFNSKSMTADAWHSIADLASDILTLATVSWSLKPPSDRFPLGFGKVESLGSLGVSGMLLIGGFYMGWESAISLYSHFNPEAAHEILEHMGGHGHSHSHSAASLGIPSIHAAWLAAGTILIKEWLYHATMKVARERKSSVLASNAVHHRVDSLTGIVTLAAILGANVFENAAWLDPVGGLLISIMVVNAGFENTKSALYELADQSIDDEVKGSVRKQAQRALANVSEGHEAELREVSGIKSGQNYLVDLEMAVPGKWTVEDVKELEDGVRTLVGGKVRGVRRVRVRFVSRDGPVNERFDEFIPGSVHVEADPEPRENGEAEDKSAAAVEDKHRH</sequence>
<feature type="region of interest" description="Disordered" evidence="6">
    <location>
        <begin position="87"/>
        <end position="164"/>
    </location>
</feature>
<dbReference type="Gene3D" id="3.30.70.1350">
    <property type="entry name" value="Cation efflux protein, cytoplasmic domain"/>
    <property type="match status" value="1"/>
</dbReference>
<accession>A0ABR0C265</accession>
<keyword evidence="2" id="KW-0813">Transport</keyword>
<evidence type="ECO:0000256" key="4">
    <source>
        <dbReference type="ARBA" id="ARBA00022989"/>
    </source>
</evidence>
<feature type="signal peptide" evidence="7">
    <location>
        <begin position="1"/>
        <end position="26"/>
    </location>
</feature>
<feature type="compositionally biased region" description="Low complexity" evidence="6">
    <location>
        <begin position="201"/>
        <end position="238"/>
    </location>
</feature>
<dbReference type="SUPFAM" id="SSF161111">
    <property type="entry name" value="Cation efflux protein transmembrane domain-like"/>
    <property type="match status" value="1"/>
</dbReference>
<comment type="caution">
    <text evidence="9">The sequence shown here is derived from an EMBL/GenBank/DDBJ whole genome shotgun (WGS) entry which is preliminary data.</text>
</comment>
<feature type="region of interest" description="Disordered" evidence="6">
    <location>
        <begin position="645"/>
        <end position="676"/>
    </location>
</feature>
<keyword evidence="5" id="KW-0472">Membrane</keyword>
<keyword evidence="3" id="KW-0812">Transmembrane</keyword>
<dbReference type="Gene3D" id="1.20.1510.10">
    <property type="entry name" value="Cation efflux protein transmembrane domain"/>
    <property type="match status" value="1"/>
</dbReference>
<evidence type="ECO:0000256" key="6">
    <source>
        <dbReference type="SAM" id="MobiDB-lite"/>
    </source>
</evidence>
<feature type="region of interest" description="Disordered" evidence="6">
    <location>
        <begin position="195"/>
        <end position="238"/>
    </location>
</feature>
<reference evidence="9 10" key="1">
    <citation type="journal article" date="2024" name="Microbiol. Resour. Announc.">
        <title>Genome annotations for the ascomycete fungi Trichoderma harzianum, Trichoderma aggressivum, and Purpureocillium lilacinum.</title>
        <authorList>
            <person name="Beijen E.P.W."/>
            <person name="Ohm R.A."/>
        </authorList>
    </citation>
    <scope>NUCLEOTIDE SEQUENCE [LARGE SCALE GENOMIC DNA]</scope>
    <source>
        <strain evidence="9 10">CBS 150709</strain>
    </source>
</reference>
<gene>
    <name evidence="9" type="ORF">Purlil1_5476</name>
</gene>
<evidence type="ECO:0000313" key="9">
    <source>
        <dbReference type="EMBL" id="KAK4090305.1"/>
    </source>
</evidence>
<feature type="compositionally biased region" description="Low complexity" evidence="6">
    <location>
        <begin position="104"/>
        <end position="121"/>
    </location>
</feature>
<comment type="subcellular location">
    <subcellularLocation>
        <location evidence="1">Membrane</location>
        <topology evidence="1">Multi-pass membrane protein</topology>
    </subcellularLocation>
</comment>
<feature type="compositionally biased region" description="Basic and acidic residues" evidence="6">
    <location>
        <begin position="650"/>
        <end position="676"/>
    </location>
</feature>
<evidence type="ECO:0000256" key="3">
    <source>
        <dbReference type="ARBA" id="ARBA00022692"/>
    </source>
</evidence>
<dbReference type="PANTHER" id="PTHR43840:SF15">
    <property type="entry name" value="MITOCHONDRIAL METAL TRANSPORTER 1-RELATED"/>
    <property type="match status" value="1"/>
</dbReference>
<proteinExistence type="predicted"/>
<feature type="region of interest" description="Disordered" evidence="6">
    <location>
        <begin position="284"/>
        <end position="307"/>
    </location>
</feature>
<name>A0ABR0C265_PURLI</name>